<gene>
    <name evidence="1" type="ORF">C7459_10615</name>
</gene>
<protein>
    <submittedName>
        <fullName evidence="1">Dimeric dUTPase (All-alpha-NTP-PPase superfamily)</fullName>
    </submittedName>
</protein>
<dbReference type="SUPFAM" id="SSF101386">
    <property type="entry name" value="all-alpha NTP pyrophosphatases"/>
    <property type="match status" value="1"/>
</dbReference>
<evidence type="ECO:0000313" key="1">
    <source>
        <dbReference type="EMBL" id="PWK13737.1"/>
    </source>
</evidence>
<dbReference type="Gene3D" id="1.10.4010.10">
    <property type="entry name" value="Type II deoxyuridine triphosphatase"/>
    <property type="match status" value="1"/>
</dbReference>
<evidence type="ECO:0000313" key="2">
    <source>
        <dbReference type="Proteomes" id="UP000245634"/>
    </source>
</evidence>
<sequence length="168" mass="19083">MNFDSLYDIQQHLDQRILDEHRLSQAEILPHKLLALQVELCELANETRCFKYWSQKAPAPQATILEEYVDALHFVLGLGLDLGYRNVPISSNTAEIPAHVSQEELTAQFQTLLSDCALLAAERTPEAFAMLFANLMVLGSMLGFSEVQIKTAYFEKNKINHLRQNEGY</sequence>
<dbReference type="PIRSF" id="PIRSF030140">
    <property type="entry name" value="UCP030140"/>
    <property type="match status" value="1"/>
</dbReference>
<accession>A0A316DDK6</accession>
<keyword evidence="2" id="KW-1185">Reference proteome</keyword>
<comment type="caution">
    <text evidence="1">The sequence shown here is derived from an EMBL/GenBank/DDBJ whole genome shotgun (WGS) entry which is preliminary data.</text>
</comment>
<proteinExistence type="predicted"/>
<dbReference type="OrthoDB" id="5506143at2"/>
<dbReference type="EMBL" id="QGGL01000006">
    <property type="protein sequence ID" value="PWK13737.1"/>
    <property type="molecule type" value="Genomic_DNA"/>
</dbReference>
<name>A0A316DDK6_9BACL</name>
<dbReference type="Pfam" id="PF08761">
    <property type="entry name" value="dUTPase_2"/>
    <property type="match status" value="1"/>
</dbReference>
<dbReference type="InterPro" id="IPR016947">
    <property type="entry name" value="UCP030140"/>
</dbReference>
<dbReference type="Proteomes" id="UP000245634">
    <property type="component" value="Unassembled WGS sequence"/>
</dbReference>
<dbReference type="InterPro" id="IPR014871">
    <property type="entry name" value="dUTPase/dCTP_pyrophosphatase"/>
</dbReference>
<dbReference type="RefSeq" id="WP_109688164.1">
    <property type="nucleotide sequence ID" value="NZ_QGGL01000006.1"/>
</dbReference>
<dbReference type="AlphaFoldDB" id="A0A316DDK6"/>
<organism evidence="1 2">
    <name type="scientific">Tumebacillus permanentifrigoris</name>
    <dbReference type="NCBI Taxonomy" id="378543"/>
    <lineage>
        <taxon>Bacteria</taxon>
        <taxon>Bacillati</taxon>
        <taxon>Bacillota</taxon>
        <taxon>Bacilli</taxon>
        <taxon>Bacillales</taxon>
        <taxon>Alicyclobacillaceae</taxon>
        <taxon>Tumebacillus</taxon>
    </lineage>
</organism>
<dbReference type="CDD" id="cd11527">
    <property type="entry name" value="NTP-PPase_dUTPase"/>
    <property type="match status" value="1"/>
</dbReference>
<reference evidence="1 2" key="1">
    <citation type="submission" date="2018-05" db="EMBL/GenBank/DDBJ databases">
        <title>Genomic Encyclopedia of Type Strains, Phase IV (KMG-IV): sequencing the most valuable type-strain genomes for metagenomic binning, comparative biology and taxonomic classification.</title>
        <authorList>
            <person name="Goeker M."/>
        </authorList>
    </citation>
    <scope>NUCLEOTIDE SEQUENCE [LARGE SCALE GENOMIC DNA]</scope>
    <source>
        <strain evidence="1 2">DSM 18773</strain>
    </source>
</reference>